<gene>
    <name evidence="2" type="ORF">ACA1_174760</name>
</gene>
<dbReference type="Pfam" id="PF14206">
    <property type="entry name" value="Cys_rich_CPCC"/>
    <property type="match status" value="1"/>
</dbReference>
<dbReference type="EMBL" id="KB007811">
    <property type="protein sequence ID" value="ELR24814.1"/>
    <property type="molecule type" value="Genomic_DNA"/>
</dbReference>
<organism evidence="2 3">
    <name type="scientific">Acanthamoeba castellanii (strain ATCC 30010 / Neff)</name>
    <dbReference type="NCBI Taxonomy" id="1257118"/>
    <lineage>
        <taxon>Eukaryota</taxon>
        <taxon>Amoebozoa</taxon>
        <taxon>Discosea</taxon>
        <taxon>Longamoebia</taxon>
        <taxon>Centramoebida</taxon>
        <taxon>Acanthamoebidae</taxon>
        <taxon>Acanthamoeba</taxon>
    </lineage>
</organism>
<evidence type="ECO:0000259" key="1">
    <source>
        <dbReference type="Pfam" id="PF14206"/>
    </source>
</evidence>
<dbReference type="VEuPathDB" id="AmoebaDB:ACA1_174760"/>
<feature type="domain" description="Cysteine-rich CPCC" evidence="1">
    <location>
        <begin position="11"/>
        <end position="85"/>
    </location>
</feature>
<keyword evidence="3" id="KW-1185">Reference proteome</keyword>
<keyword evidence="2" id="KW-0378">Hydrolase</keyword>
<dbReference type="AlphaFoldDB" id="L8HGX3"/>
<accession>L8HGX3</accession>
<name>L8HGX3_ACACF</name>
<reference evidence="2 3" key="1">
    <citation type="journal article" date="2013" name="Genome Biol.">
        <title>Genome of Acanthamoeba castellanii highlights extensive lateral gene transfer and early evolution of tyrosine kinase signaling.</title>
        <authorList>
            <person name="Clarke M."/>
            <person name="Lohan A.J."/>
            <person name="Liu B."/>
            <person name="Lagkouvardos I."/>
            <person name="Roy S."/>
            <person name="Zafar N."/>
            <person name="Bertelli C."/>
            <person name="Schilde C."/>
            <person name="Kianianmomeni A."/>
            <person name="Burglin T.R."/>
            <person name="Frech C."/>
            <person name="Turcotte B."/>
            <person name="Kopec K.O."/>
            <person name="Synnott J.M."/>
            <person name="Choo C."/>
            <person name="Paponov I."/>
            <person name="Finkler A."/>
            <person name="Soon Heng Tan C."/>
            <person name="Hutchins A.P."/>
            <person name="Weinmeier T."/>
            <person name="Rattei T."/>
            <person name="Chu J.S."/>
            <person name="Gimenez G."/>
            <person name="Irimia M."/>
            <person name="Rigden D.J."/>
            <person name="Fitzpatrick D.A."/>
            <person name="Lorenzo-Morales J."/>
            <person name="Bateman A."/>
            <person name="Chiu C.H."/>
            <person name="Tang P."/>
            <person name="Hegemann P."/>
            <person name="Fromm H."/>
            <person name="Raoult D."/>
            <person name="Greub G."/>
            <person name="Miranda-Saavedra D."/>
            <person name="Chen N."/>
            <person name="Nash P."/>
            <person name="Ginger M.L."/>
            <person name="Horn M."/>
            <person name="Schaap P."/>
            <person name="Caler L."/>
            <person name="Loftus B."/>
        </authorList>
    </citation>
    <scope>NUCLEOTIDE SEQUENCE [LARGE SCALE GENOMIC DNA]</scope>
    <source>
        <strain evidence="2 3">Neff</strain>
    </source>
</reference>
<dbReference type="GeneID" id="14925843"/>
<evidence type="ECO:0000313" key="3">
    <source>
        <dbReference type="Proteomes" id="UP000011083"/>
    </source>
</evidence>
<dbReference type="RefSeq" id="XP_004356714.1">
    <property type="nucleotide sequence ID" value="XM_004356661.1"/>
</dbReference>
<dbReference type="KEGG" id="acan:ACA1_174760"/>
<proteinExistence type="predicted"/>
<dbReference type="InterPro" id="IPR025983">
    <property type="entry name" value="Cys_rich_CPCC"/>
</dbReference>
<dbReference type="GO" id="GO:0016787">
    <property type="term" value="F:hydrolase activity"/>
    <property type="evidence" value="ECO:0007669"/>
    <property type="project" value="UniProtKB-KW"/>
</dbReference>
<dbReference type="OMA" id="EICNICY"/>
<protein>
    <submittedName>
        <fullName evidence="2">Hydrolase</fullName>
    </submittedName>
</protein>
<sequence>MAEQTQRQMFACPCCGYFTLEDSGGFCLCPVCYWEDDGQGDHDANVVRGGPNGSLSLTDARANYAAFGASMPDRAAYVRPPRHDEMPPTRPTE</sequence>
<dbReference type="Proteomes" id="UP000011083">
    <property type="component" value="Unassembled WGS sequence"/>
</dbReference>
<evidence type="ECO:0000313" key="2">
    <source>
        <dbReference type="EMBL" id="ELR24814.1"/>
    </source>
</evidence>